<organism evidence="3 4">
    <name type="scientific">Brevundimonas kwangchunensis</name>
    <dbReference type="NCBI Taxonomy" id="322163"/>
    <lineage>
        <taxon>Bacteria</taxon>
        <taxon>Pseudomonadati</taxon>
        <taxon>Pseudomonadota</taxon>
        <taxon>Alphaproteobacteria</taxon>
        <taxon>Caulobacterales</taxon>
        <taxon>Caulobacteraceae</taxon>
        <taxon>Brevundimonas</taxon>
    </lineage>
</organism>
<evidence type="ECO:0000313" key="4">
    <source>
        <dbReference type="Proteomes" id="UP001501352"/>
    </source>
</evidence>
<name>A0ABN1GP42_9CAUL</name>
<evidence type="ECO:0000313" key="3">
    <source>
        <dbReference type="EMBL" id="GAA0615571.1"/>
    </source>
</evidence>
<proteinExistence type="inferred from homology"/>
<dbReference type="Gene3D" id="3.40.1350.10">
    <property type="match status" value="1"/>
</dbReference>
<dbReference type="HAMAP" id="MF_00048">
    <property type="entry name" value="UPF0102"/>
    <property type="match status" value="1"/>
</dbReference>
<evidence type="ECO:0000256" key="1">
    <source>
        <dbReference type="ARBA" id="ARBA00006738"/>
    </source>
</evidence>
<gene>
    <name evidence="3" type="ORF">GCM10009422_08280</name>
</gene>
<dbReference type="Proteomes" id="UP001501352">
    <property type="component" value="Unassembled WGS sequence"/>
</dbReference>
<protein>
    <recommendedName>
        <fullName evidence="2">UPF0102 protein GCM10009422_08280</fullName>
    </recommendedName>
</protein>
<comment type="similarity">
    <text evidence="1 2">Belongs to the UPF0102 family.</text>
</comment>
<keyword evidence="4" id="KW-1185">Reference proteome</keyword>
<accession>A0ABN1GP42</accession>
<evidence type="ECO:0000256" key="2">
    <source>
        <dbReference type="HAMAP-Rule" id="MF_00048"/>
    </source>
</evidence>
<dbReference type="InterPro" id="IPR011856">
    <property type="entry name" value="tRNA_endonuc-like_dom_sf"/>
</dbReference>
<reference evidence="3 4" key="1">
    <citation type="journal article" date="2019" name="Int. J. Syst. Evol. Microbiol.">
        <title>The Global Catalogue of Microorganisms (GCM) 10K type strain sequencing project: providing services to taxonomists for standard genome sequencing and annotation.</title>
        <authorList>
            <consortium name="The Broad Institute Genomics Platform"/>
            <consortium name="The Broad Institute Genome Sequencing Center for Infectious Disease"/>
            <person name="Wu L."/>
            <person name="Ma J."/>
        </authorList>
    </citation>
    <scope>NUCLEOTIDE SEQUENCE [LARGE SCALE GENOMIC DNA]</scope>
    <source>
        <strain evidence="3 4">JCM 12928</strain>
    </source>
</reference>
<dbReference type="InterPro" id="IPR011335">
    <property type="entry name" value="Restrct_endonuc-II-like"/>
</dbReference>
<comment type="caution">
    <text evidence="3">The sequence shown here is derived from an EMBL/GenBank/DDBJ whole genome shotgun (WGS) entry which is preliminary data.</text>
</comment>
<sequence length="148" mass="16564">MTAPRPVTRLKAPKVARAKRGWRVRLGGLSHRAGHRSEWLAAALLMLRGYQILGFRLKTRAGEIDILARRGKTLAVVEVKRRADIEAATRALTPDQYDRLLSAGRAVLRQRPSLAGHALRIDMVALAPGRFPRHRRGVVPWGWARDDA</sequence>
<dbReference type="Pfam" id="PF02021">
    <property type="entry name" value="UPF0102"/>
    <property type="match status" value="1"/>
</dbReference>
<dbReference type="EMBL" id="BAAAGA010000001">
    <property type="protein sequence ID" value="GAA0615571.1"/>
    <property type="molecule type" value="Genomic_DNA"/>
</dbReference>
<dbReference type="InterPro" id="IPR003509">
    <property type="entry name" value="UPF0102_YraN-like"/>
</dbReference>
<dbReference type="PANTHER" id="PTHR34039:SF1">
    <property type="entry name" value="UPF0102 PROTEIN YRAN"/>
    <property type="match status" value="1"/>
</dbReference>
<dbReference type="PANTHER" id="PTHR34039">
    <property type="entry name" value="UPF0102 PROTEIN YRAN"/>
    <property type="match status" value="1"/>
</dbReference>
<dbReference type="RefSeq" id="WP_425542950.1">
    <property type="nucleotide sequence ID" value="NZ_BAAAGA010000001.1"/>
</dbReference>
<dbReference type="NCBIfam" id="NF009151">
    <property type="entry name" value="PRK12497.1-5"/>
    <property type="match status" value="1"/>
</dbReference>
<dbReference type="SUPFAM" id="SSF52980">
    <property type="entry name" value="Restriction endonuclease-like"/>
    <property type="match status" value="1"/>
</dbReference>